<dbReference type="UniPathway" id="UPA00163"/>
<evidence type="ECO:0000256" key="1">
    <source>
        <dbReference type="ARBA" id="ARBA00023277"/>
    </source>
</evidence>
<comment type="function">
    <text evidence="2">Phosphorylase b kinase catalyzes the phosphorylation of serine in certain substrates, including troponin I.</text>
</comment>
<dbReference type="GO" id="GO:0005886">
    <property type="term" value="C:plasma membrane"/>
    <property type="evidence" value="ECO:0007669"/>
    <property type="project" value="UniProtKB-SubCell"/>
</dbReference>
<evidence type="ECO:0000256" key="2">
    <source>
        <dbReference type="RuleBase" id="RU364123"/>
    </source>
</evidence>
<reference evidence="4 5" key="1">
    <citation type="journal article" date="2018" name="Sci. Rep.">
        <title>Genomic signatures of local adaptation to the degree of environmental predictability in rotifers.</title>
        <authorList>
            <person name="Franch-Gras L."/>
            <person name="Hahn C."/>
            <person name="Garcia-Roger E.M."/>
            <person name="Carmona M.J."/>
            <person name="Serra M."/>
            <person name="Gomez A."/>
        </authorList>
    </citation>
    <scope>NUCLEOTIDE SEQUENCE [LARGE SCALE GENOMIC DNA]</scope>
    <source>
        <strain evidence="4">HYR1</strain>
    </source>
</reference>
<dbReference type="AlphaFoldDB" id="A0A3M7SY65"/>
<dbReference type="STRING" id="10195.A0A3M7SY65"/>
<comment type="caution">
    <text evidence="4">The sequence shown here is derived from an EMBL/GenBank/DDBJ whole genome shotgun (WGS) entry which is preliminary data.</text>
</comment>
<dbReference type="Pfam" id="PF19292">
    <property type="entry name" value="KPBB_C"/>
    <property type="match status" value="1"/>
</dbReference>
<gene>
    <name evidence="4" type="ORF">BpHYR1_002318</name>
</gene>
<dbReference type="InterPro" id="IPR008734">
    <property type="entry name" value="PHK_A/B_su"/>
</dbReference>
<organism evidence="4 5">
    <name type="scientific">Brachionus plicatilis</name>
    <name type="common">Marine rotifer</name>
    <name type="synonym">Brachionus muelleri</name>
    <dbReference type="NCBI Taxonomy" id="10195"/>
    <lineage>
        <taxon>Eukaryota</taxon>
        <taxon>Metazoa</taxon>
        <taxon>Spiralia</taxon>
        <taxon>Gnathifera</taxon>
        <taxon>Rotifera</taxon>
        <taxon>Eurotatoria</taxon>
        <taxon>Monogononta</taxon>
        <taxon>Pseudotrocha</taxon>
        <taxon>Ploima</taxon>
        <taxon>Brachionidae</taxon>
        <taxon>Brachionus</taxon>
    </lineage>
</organism>
<comment type="similarity">
    <text evidence="2">Belongs to the phosphorylase b kinase regulatory chain family.</text>
</comment>
<dbReference type="PANTHER" id="PTHR10749">
    <property type="entry name" value="PHOSPHORYLASE B KINASE REGULATORY SUBUNIT"/>
    <property type="match status" value="1"/>
</dbReference>
<feature type="non-terminal residue" evidence="4">
    <location>
        <position position="1"/>
    </location>
</feature>
<dbReference type="InterPro" id="IPR045583">
    <property type="entry name" value="KPBA/B_C"/>
</dbReference>
<dbReference type="Proteomes" id="UP000276133">
    <property type="component" value="Unassembled WGS sequence"/>
</dbReference>
<evidence type="ECO:0000259" key="3">
    <source>
        <dbReference type="Pfam" id="PF19292"/>
    </source>
</evidence>
<dbReference type="OrthoDB" id="5971574at2759"/>
<comment type="subcellular location">
    <subcellularLocation>
        <location evidence="2">Cell membrane</location>
        <topology evidence="2">Lipid-anchor</topology>
        <orientation evidence="2">Cytoplasmic side</orientation>
    </subcellularLocation>
</comment>
<sequence>RPNRPIGVLGTSKLYRICSQTVLCYPLTFETNDFYMSSDLSLLLDDVRNDLEFLSKCWKLQGRPIYIFLIREQNLRGPQRNDLLELLSQFKQGVVNGVPVRMERLQTLIPSACLEHLDFLDEDTDTYEFLALKELDTDNSQYKSLSDIPKEMNVAEDFSIKREDFSKLSLNELINVLHSSTSRFAKALIMHELVVRFGTKLQIQDQTIEEMFSQLANEAASAQNWRTVRYCTSILHKTVDSLAPSITNILVRGKIVTLGVFGHEEVEILKPLTPDRIKNIFYENIFPHDVYLAVIMQELVINISKYSTTSPEMFNGIMKLRFGWIVEVMKQELKVIVDPDNEEVMEIYDLSPNQIKQLLNYILTCNNNQDRNIYQKRQLDGALNRVPLNFYEQLWYILNKSPMGIKIYDYHLPQGDVDIDQIYAKQQPTLSDMTDYELNFSIKIEEMLSIIDEPVFRQIVVEMFVIIYTILCRNPELQFTRVIEVDKMVNQAIELYCKDKNLPKSSKFAFYNERPSITTGTTAYLSRVCIENLLDCSHPTGSASFYTVLPTEANCTLS</sequence>
<keyword evidence="2" id="KW-0472">Membrane</keyword>
<keyword evidence="2" id="KW-0321">Glycogen metabolism</keyword>
<evidence type="ECO:0000313" key="4">
    <source>
        <dbReference type="EMBL" id="RNA40672.1"/>
    </source>
</evidence>
<dbReference type="PANTHER" id="PTHR10749:SF8">
    <property type="entry name" value="PHOSPHORYLASE B KINASE REGULATORY SUBUNIT BETA"/>
    <property type="match status" value="1"/>
</dbReference>
<keyword evidence="2" id="KW-0449">Lipoprotein</keyword>
<comment type="pathway">
    <text evidence="2">Glycan biosynthesis; glycogen metabolism.</text>
</comment>
<dbReference type="EMBL" id="REGN01000607">
    <property type="protein sequence ID" value="RNA40672.1"/>
    <property type="molecule type" value="Genomic_DNA"/>
</dbReference>
<protein>
    <recommendedName>
        <fullName evidence="2">Phosphorylase b kinase regulatory subunit</fullName>
    </recommendedName>
</protein>
<dbReference type="GO" id="GO:0005977">
    <property type="term" value="P:glycogen metabolic process"/>
    <property type="evidence" value="ECO:0007669"/>
    <property type="project" value="UniProtKB-UniPathway"/>
</dbReference>
<keyword evidence="2" id="KW-0636">Prenylation</keyword>
<keyword evidence="2" id="KW-1003">Cell membrane</keyword>
<keyword evidence="2" id="KW-0112">Calmodulin-binding</keyword>
<feature type="domain" description="Phosphorylase b kinase regulatory subunit alpha/beta C-terminal" evidence="3">
    <location>
        <begin position="366"/>
        <end position="507"/>
    </location>
</feature>
<evidence type="ECO:0000313" key="5">
    <source>
        <dbReference type="Proteomes" id="UP000276133"/>
    </source>
</evidence>
<proteinExistence type="inferred from homology"/>
<dbReference type="GO" id="GO:0005964">
    <property type="term" value="C:phosphorylase kinase complex"/>
    <property type="evidence" value="ECO:0007669"/>
    <property type="project" value="TreeGrafter"/>
</dbReference>
<keyword evidence="5" id="KW-1185">Reference proteome</keyword>
<dbReference type="GO" id="GO:0005516">
    <property type="term" value="F:calmodulin binding"/>
    <property type="evidence" value="ECO:0007669"/>
    <property type="project" value="UniProtKB-KW"/>
</dbReference>
<accession>A0A3M7SY65</accession>
<keyword evidence="1 2" id="KW-0119">Carbohydrate metabolism</keyword>
<name>A0A3M7SY65_BRAPC</name>